<dbReference type="Gene3D" id="3.40.190.10">
    <property type="entry name" value="Periplasmic binding protein-like II"/>
    <property type="match status" value="2"/>
</dbReference>
<dbReference type="InterPro" id="IPR006059">
    <property type="entry name" value="SBP"/>
</dbReference>
<dbReference type="InterPro" id="IPR050490">
    <property type="entry name" value="Bact_solute-bd_prot1"/>
</dbReference>
<name>A0A7Y9I9A6_9ACTN</name>
<dbReference type="PANTHER" id="PTHR43649:SF31">
    <property type="entry name" value="SN-GLYCEROL-3-PHOSPHATE-BINDING PERIPLASMIC PROTEIN UGPB"/>
    <property type="match status" value="1"/>
</dbReference>
<keyword evidence="4" id="KW-0732">Signal</keyword>
<dbReference type="AlphaFoldDB" id="A0A7Y9I9A6"/>
<dbReference type="PANTHER" id="PTHR43649">
    <property type="entry name" value="ARABINOSE-BINDING PROTEIN-RELATED"/>
    <property type="match status" value="1"/>
</dbReference>
<comment type="subcellular location">
    <subcellularLocation>
        <location evidence="1">Cell envelope</location>
    </subcellularLocation>
</comment>
<evidence type="ECO:0000313" key="6">
    <source>
        <dbReference type="Proteomes" id="UP000569914"/>
    </source>
</evidence>
<keyword evidence="3" id="KW-0813">Transport</keyword>
<accession>A0A7Y9I9A6</accession>
<reference evidence="5 6" key="1">
    <citation type="submission" date="2020-07" db="EMBL/GenBank/DDBJ databases">
        <title>Sequencing the genomes of 1000 actinobacteria strains.</title>
        <authorList>
            <person name="Klenk H.-P."/>
        </authorList>
    </citation>
    <scope>NUCLEOTIDE SEQUENCE [LARGE SCALE GENOMIC DNA]</scope>
    <source>
        <strain evidence="5 6">DSM 22083</strain>
    </source>
</reference>
<dbReference type="Proteomes" id="UP000569914">
    <property type="component" value="Unassembled WGS sequence"/>
</dbReference>
<dbReference type="GO" id="GO:0030313">
    <property type="term" value="C:cell envelope"/>
    <property type="evidence" value="ECO:0007669"/>
    <property type="project" value="UniProtKB-SubCell"/>
</dbReference>
<evidence type="ECO:0000256" key="1">
    <source>
        <dbReference type="ARBA" id="ARBA00004196"/>
    </source>
</evidence>
<evidence type="ECO:0000256" key="4">
    <source>
        <dbReference type="ARBA" id="ARBA00022729"/>
    </source>
</evidence>
<evidence type="ECO:0000256" key="2">
    <source>
        <dbReference type="ARBA" id="ARBA00008520"/>
    </source>
</evidence>
<dbReference type="Pfam" id="PF13416">
    <property type="entry name" value="SBP_bac_8"/>
    <property type="match status" value="1"/>
</dbReference>
<evidence type="ECO:0000256" key="3">
    <source>
        <dbReference type="ARBA" id="ARBA00022448"/>
    </source>
</evidence>
<dbReference type="SUPFAM" id="SSF53850">
    <property type="entry name" value="Periplasmic binding protein-like II"/>
    <property type="match status" value="1"/>
</dbReference>
<organism evidence="5 6">
    <name type="scientific">Microlunatus parietis</name>
    <dbReference type="NCBI Taxonomy" id="682979"/>
    <lineage>
        <taxon>Bacteria</taxon>
        <taxon>Bacillati</taxon>
        <taxon>Actinomycetota</taxon>
        <taxon>Actinomycetes</taxon>
        <taxon>Propionibacteriales</taxon>
        <taxon>Propionibacteriaceae</taxon>
        <taxon>Microlunatus</taxon>
    </lineage>
</organism>
<keyword evidence="6" id="KW-1185">Reference proteome</keyword>
<comment type="similarity">
    <text evidence="2">Belongs to the bacterial solute-binding protein 1 family.</text>
</comment>
<dbReference type="EMBL" id="JACCBU010000001">
    <property type="protein sequence ID" value="NYE72620.1"/>
    <property type="molecule type" value="Genomic_DNA"/>
</dbReference>
<protein>
    <submittedName>
        <fullName evidence="5">Putative aldouronate transport system substrate-binding protein</fullName>
    </submittedName>
</protein>
<evidence type="ECO:0000313" key="5">
    <source>
        <dbReference type="EMBL" id="NYE72620.1"/>
    </source>
</evidence>
<gene>
    <name evidence="5" type="ORF">BKA15_003949</name>
</gene>
<sequence length="554" mass="59674">MINESLPQSRLSRRGVLGLGAGLAALAGCRTQPKDPAPGSEPTARFVAPNYVPPDQVPGAMISDIDGVSPAYSQYPSEQAKSVTETPGSGAEVSTFQVLFQAPPPTNNPWLTEFERRLGAKINATFGAGDAYGQKVQTLMASGDLPDICFVERSAAPSVVKPMQQGAFTDLSELLAGSGIDAYPNLARLPTYAWKNSSINGRILGVPRALPLVNGVTMYRADWAADLGLAEPPKNAEEVKELLVGFTKGDHRGKSKGDCWGLATLGNGVSWAMEMFRVPNDWRLNDDGTLTNVIETDEYEAAINWLVELWKAGAFHPDAATLPTLDSQDLFMSGRIGLMPAGIAPHYRSMVPTLRKNDPSAEVVAVSPPGHDGGDPVVHQGGGYFGIAAIPSEVGKDQARLAELLRVINYWCAPFGSEEHTFINYGIEGRHFTYDDRGTPIAVDGDRPLTEVAGPSFLVQPLEAVFFFPGDDKAATEAQQAIAKAVPLSIENPVRSLISETDIRQSAALGQLTDDYLFGIITGRRPISQLAEWRERWRSRGGDTIRKEFEAGLA</sequence>
<dbReference type="RefSeq" id="WP_179753549.1">
    <property type="nucleotide sequence ID" value="NZ_JACCBU010000001.1"/>
</dbReference>
<proteinExistence type="inferred from homology"/>
<comment type="caution">
    <text evidence="5">The sequence shown here is derived from an EMBL/GenBank/DDBJ whole genome shotgun (WGS) entry which is preliminary data.</text>
</comment>